<protein>
    <submittedName>
        <fullName evidence="2">Uncharacterized protein</fullName>
    </submittedName>
</protein>
<feature type="compositionally biased region" description="Low complexity" evidence="1">
    <location>
        <begin position="303"/>
        <end position="335"/>
    </location>
</feature>
<dbReference type="EMBL" id="JYHA01000019">
    <property type="protein sequence ID" value="KKB96828.1"/>
    <property type="molecule type" value="Genomic_DNA"/>
</dbReference>
<organism evidence="2 3">
    <name type="scientific">Candidatus Arcanibacter lacustris</name>
    <dbReference type="NCBI Taxonomy" id="1607817"/>
    <lineage>
        <taxon>Bacteria</taxon>
        <taxon>Pseudomonadati</taxon>
        <taxon>Pseudomonadota</taxon>
        <taxon>Alphaproteobacteria</taxon>
        <taxon>Rickettsiales</taxon>
        <taxon>Candidatus Arcanibacter</taxon>
    </lineage>
</organism>
<evidence type="ECO:0000256" key="1">
    <source>
        <dbReference type="SAM" id="MobiDB-lite"/>
    </source>
</evidence>
<keyword evidence="3" id="KW-1185">Reference proteome</keyword>
<feature type="region of interest" description="Disordered" evidence="1">
    <location>
        <begin position="296"/>
        <end position="335"/>
    </location>
</feature>
<evidence type="ECO:0000313" key="2">
    <source>
        <dbReference type="EMBL" id="KKB96828.1"/>
    </source>
</evidence>
<comment type="caution">
    <text evidence="2">The sequence shown here is derived from an EMBL/GenBank/DDBJ whole genome shotgun (WGS) entry which is preliminary data.</text>
</comment>
<name>A0A0F5MPT6_9RICK</name>
<reference evidence="2 3" key="1">
    <citation type="submission" date="2015-02" db="EMBL/GenBank/DDBJ databases">
        <title>Single cell genomics of a rare environmental alphaproteobacterium provides unique insights into Rickettsiaceae evolution.</title>
        <authorList>
            <person name="Martijn J."/>
            <person name="Schulz F."/>
            <person name="Zaremba-Niedzwiedzka K."/>
            <person name="Viklund J."/>
            <person name="Stepanauskas R."/>
            <person name="Andersson S.G.E."/>
            <person name="Horn M."/>
            <person name="Guy L."/>
            <person name="Ettema T.J.G."/>
        </authorList>
    </citation>
    <scope>NUCLEOTIDE SEQUENCE [LARGE SCALE GENOMIC DNA]</scope>
    <source>
        <strain evidence="2 3">SCGC AAA041-L04</strain>
    </source>
</reference>
<dbReference type="Proteomes" id="UP000033358">
    <property type="component" value="Unassembled WGS sequence"/>
</dbReference>
<gene>
    <name evidence="2" type="ORF">SZ25_00078</name>
</gene>
<accession>A0A0F5MPT6</accession>
<proteinExistence type="predicted"/>
<sequence>MTKDSEEIKNELAEKIAQIIKDPEIQLDSANPSHMTTLKNLKQAKLEDHVKGFLALIDNEVLNTLNKGESITGKGGEQRDTNKLAKNISRDMLANIKSTSYTEENNNKAIESFNTTNRHQYRSEVEIREDEAIETQKLNLVEEIKNFMKDGSNRLNLSPNFSKKIDISFVGLLHNNPNFPEDLLILDDSKRDKIIAASTSLIAKIGGKSSPFNNILGKSSGMIPANVMAGAIIAGKELVANNPDMNKRQLIEAGKIAGKKFRQEACNNSNKSPKFIANLLKESEDIKLTKESIKQLGLDKAMSSSSPTGSSNTPSRSSTPTKSRSSSSSTPQGRK</sequence>
<dbReference type="AlphaFoldDB" id="A0A0F5MPT6"/>
<evidence type="ECO:0000313" key="3">
    <source>
        <dbReference type="Proteomes" id="UP000033358"/>
    </source>
</evidence>